<keyword evidence="2" id="KW-0732">Signal</keyword>
<protein>
    <submittedName>
        <fullName evidence="3">Uncharacterized protein</fullName>
    </submittedName>
</protein>
<dbReference type="EMBL" id="NRJG01000073">
    <property type="protein sequence ID" value="RIY37904.1"/>
    <property type="molecule type" value="Genomic_DNA"/>
</dbReference>
<sequence>MVNFKSKITVLTAVVAALSCSLASAFANGTTTTNTNSSPTTYPYPTSQPSTQPNNNGQPSQPNNGKPTQAKPNTNKPNNGNGNQGNGNKAQPNAQPGTGKQAQPSHVQQTGKNANHAHAANNSQAPTGAKSGEQNAHVQPSQGGFQPIQGQAVSKPFAPAGQPVKTAHMDNPTKVQAKFTGRLYQENGRQVVEMPGANNAAANMMYMAGDVIVYAAKAFTVAQINMMLQNLGLSVTVGMPPSGGPQGDPPPAPPANAGK</sequence>
<feature type="chain" id="PRO_5017431722" evidence="2">
    <location>
        <begin position="28"/>
        <end position="259"/>
    </location>
</feature>
<name>A0A3A1YNP4_9GAMM</name>
<feature type="compositionally biased region" description="Polar residues" evidence="1">
    <location>
        <begin position="132"/>
        <end position="149"/>
    </location>
</feature>
<proteinExistence type="predicted"/>
<gene>
    <name evidence="3" type="ORF">CKF58_04480</name>
</gene>
<feature type="compositionally biased region" description="Low complexity" evidence="1">
    <location>
        <begin position="113"/>
        <end position="122"/>
    </location>
</feature>
<dbReference type="RefSeq" id="WP_119531399.1">
    <property type="nucleotide sequence ID" value="NZ_JBHSSP010000022.1"/>
</dbReference>
<feature type="region of interest" description="Disordered" evidence="1">
    <location>
        <begin position="28"/>
        <end position="149"/>
    </location>
</feature>
<accession>A0A3A1YNP4</accession>
<evidence type="ECO:0000313" key="3">
    <source>
        <dbReference type="EMBL" id="RIY37904.1"/>
    </source>
</evidence>
<feature type="signal peptide" evidence="2">
    <location>
        <begin position="1"/>
        <end position="27"/>
    </location>
</feature>
<feature type="region of interest" description="Disordered" evidence="1">
    <location>
        <begin position="239"/>
        <end position="259"/>
    </location>
</feature>
<keyword evidence="4" id="KW-1185">Reference proteome</keyword>
<evidence type="ECO:0000313" key="4">
    <source>
        <dbReference type="Proteomes" id="UP000265916"/>
    </source>
</evidence>
<feature type="compositionally biased region" description="Low complexity" evidence="1">
    <location>
        <begin position="28"/>
        <end position="95"/>
    </location>
</feature>
<evidence type="ECO:0000256" key="1">
    <source>
        <dbReference type="SAM" id="MobiDB-lite"/>
    </source>
</evidence>
<organism evidence="3 4">
    <name type="scientific">Psittacicella hinzii</name>
    <dbReference type="NCBI Taxonomy" id="2028575"/>
    <lineage>
        <taxon>Bacteria</taxon>
        <taxon>Pseudomonadati</taxon>
        <taxon>Pseudomonadota</taxon>
        <taxon>Gammaproteobacteria</taxon>
        <taxon>Pasteurellales</taxon>
        <taxon>Psittacicellaceae</taxon>
        <taxon>Psittacicella</taxon>
    </lineage>
</organism>
<dbReference type="PROSITE" id="PS51257">
    <property type="entry name" value="PROKAR_LIPOPROTEIN"/>
    <property type="match status" value="1"/>
</dbReference>
<comment type="caution">
    <text evidence="3">The sequence shown here is derived from an EMBL/GenBank/DDBJ whole genome shotgun (WGS) entry which is preliminary data.</text>
</comment>
<dbReference type="AlphaFoldDB" id="A0A3A1YNP4"/>
<dbReference type="Proteomes" id="UP000265916">
    <property type="component" value="Unassembled WGS sequence"/>
</dbReference>
<feature type="compositionally biased region" description="Polar residues" evidence="1">
    <location>
        <begin position="96"/>
        <end position="112"/>
    </location>
</feature>
<reference evidence="3 4" key="1">
    <citation type="submission" date="2017-08" db="EMBL/GenBank/DDBJ databases">
        <title>Reclassification of Bisgaard taxon 37 and 44.</title>
        <authorList>
            <person name="Christensen H."/>
        </authorList>
    </citation>
    <scope>NUCLEOTIDE SEQUENCE [LARGE SCALE GENOMIC DNA]</scope>
    <source>
        <strain evidence="3 4">111</strain>
    </source>
</reference>
<evidence type="ECO:0000256" key="2">
    <source>
        <dbReference type="SAM" id="SignalP"/>
    </source>
</evidence>
<feature type="compositionally biased region" description="Pro residues" evidence="1">
    <location>
        <begin position="247"/>
        <end position="259"/>
    </location>
</feature>